<dbReference type="InterPro" id="IPR011992">
    <property type="entry name" value="EF-hand-dom_pair"/>
</dbReference>
<reference evidence="5" key="1">
    <citation type="submission" date="2025-08" db="UniProtKB">
        <authorList>
            <consortium name="Ensembl"/>
        </authorList>
    </citation>
    <scope>IDENTIFICATION</scope>
</reference>
<evidence type="ECO:0000256" key="2">
    <source>
        <dbReference type="ARBA" id="ARBA00022837"/>
    </source>
</evidence>
<dbReference type="SMART" id="SM00027">
    <property type="entry name" value="EH"/>
    <property type="match status" value="1"/>
</dbReference>
<dbReference type="PROSITE" id="PS50222">
    <property type="entry name" value="EF_HAND_2"/>
    <property type="match status" value="1"/>
</dbReference>
<dbReference type="InterPro" id="IPR002048">
    <property type="entry name" value="EF_hand_dom"/>
</dbReference>
<feature type="domain" description="EF-hand" evidence="4">
    <location>
        <begin position="53"/>
        <end position="88"/>
    </location>
</feature>
<evidence type="ECO:0000313" key="5">
    <source>
        <dbReference type="Ensembl" id="ENSAMXP00005015374.1"/>
    </source>
</evidence>
<evidence type="ECO:0008006" key="7">
    <source>
        <dbReference type="Google" id="ProtNLM"/>
    </source>
</evidence>
<dbReference type="PROSITE" id="PS00018">
    <property type="entry name" value="EF_HAND_1"/>
    <property type="match status" value="1"/>
</dbReference>
<dbReference type="CDD" id="cd00052">
    <property type="entry name" value="EH"/>
    <property type="match status" value="1"/>
</dbReference>
<evidence type="ECO:0000259" key="4">
    <source>
        <dbReference type="PROSITE" id="PS50222"/>
    </source>
</evidence>
<name>A0A8B9HM10_ASTMX</name>
<keyword evidence="1" id="KW-0479">Metal-binding</keyword>
<evidence type="ECO:0000313" key="6">
    <source>
        <dbReference type="Proteomes" id="UP000694621"/>
    </source>
</evidence>
<evidence type="ECO:0000259" key="3">
    <source>
        <dbReference type="PROSITE" id="PS50031"/>
    </source>
</evidence>
<dbReference type="AlphaFoldDB" id="A0A8B9HM10"/>
<dbReference type="SUPFAM" id="SSF47473">
    <property type="entry name" value="EF-hand"/>
    <property type="match status" value="1"/>
</dbReference>
<dbReference type="GO" id="GO:0097708">
    <property type="term" value="C:intracellular vesicle"/>
    <property type="evidence" value="ECO:0007669"/>
    <property type="project" value="TreeGrafter"/>
</dbReference>
<feature type="domain" description="EH" evidence="3">
    <location>
        <begin position="21"/>
        <end position="99"/>
    </location>
</feature>
<dbReference type="GO" id="GO:0005509">
    <property type="term" value="F:calcium ion binding"/>
    <property type="evidence" value="ECO:0007669"/>
    <property type="project" value="InterPro"/>
</dbReference>
<dbReference type="InterPro" id="IPR000261">
    <property type="entry name" value="EH_dom"/>
</dbReference>
<organism evidence="5 6">
    <name type="scientific">Astyanax mexicanus</name>
    <name type="common">Blind cave fish</name>
    <name type="synonym">Astyanax fasciatus mexicanus</name>
    <dbReference type="NCBI Taxonomy" id="7994"/>
    <lineage>
        <taxon>Eukaryota</taxon>
        <taxon>Metazoa</taxon>
        <taxon>Chordata</taxon>
        <taxon>Craniata</taxon>
        <taxon>Vertebrata</taxon>
        <taxon>Euteleostomi</taxon>
        <taxon>Actinopterygii</taxon>
        <taxon>Neopterygii</taxon>
        <taxon>Teleostei</taxon>
        <taxon>Ostariophysi</taxon>
        <taxon>Characiformes</taxon>
        <taxon>Characoidei</taxon>
        <taxon>Acestrorhamphidae</taxon>
        <taxon>Acestrorhamphinae</taxon>
        <taxon>Astyanax</taxon>
    </lineage>
</organism>
<dbReference type="GO" id="GO:0060090">
    <property type="term" value="F:molecular adaptor activity"/>
    <property type="evidence" value="ECO:0007669"/>
    <property type="project" value="TreeGrafter"/>
</dbReference>
<dbReference type="GO" id="GO:0005737">
    <property type="term" value="C:cytoplasm"/>
    <property type="evidence" value="ECO:0007669"/>
    <property type="project" value="TreeGrafter"/>
</dbReference>
<proteinExistence type="predicted"/>
<accession>A0A8B9HM10</accession>
<dbReference type="GO" id="GO:0150007">
    <property type="term" value="P:clathrin-dependent synaptic vesicle endocytosis"/>
    <property type="evidence" value="ECO:0007669"/>
    <property type="project" value="TreeGrafter"/>
</dbReference>
<dbReference type="Ensembl" id="ENSAMXT00005016992.1">
    <property type="protein sequence ID" value="ENSAMXP00005015374.1"/>
    <property type="gene ID" value="ENSAMXG00005008136.1"/>
</dbReference>
<dbReference type="PANTHER" id="PTHR11216">
    <property type="entry name" value="EH DOMAIN"/>
    <property type="match status" value="1"/>
</dbReference>
<dbReference type="FunFam" id="1.10.238.10:FF:000055">
    <property type="entry name" value="Intersectin-1 isoform 1"/>
    <property type="match status" value="1"/>
</dbReference>
<dbReference type="PANTHER" id="PTHR11216:SF29">
    <property type="entry name" value="INTERSECTIN-2"/>
    <property type="match status" value="1"/>
</dbReference>
<sequence>FCLSFLPHPGGRSIWAITAEERDKHDQKFDTLSLTQGFVSGEQARNFFLQSGLSPTVLAEIWALADMNKDGKMDRLEFSIAMKLIKMKLQGQNLPSTLPIIMKLPPVPAPTMPVTSLGKLTVIH</sequence>
<protein>
    <recommendedName>
        <fullName evidence="7">Intersectin 2b</fullName>
    </recommendedName>
</protein>
<keyword evidence="2" id="KW-0106">Calcium</keyword>
<dbReference type="Proteomes" id="UP000694621">
    <property type="component" value="Unplaced"/>
</dbReference>
<dbReference type="GO" id="GO:0042734">
    <property type="term" value="C:presynaptic membrane"/>
    <property type="evidence" value="ECO:0007669"/>
    <property type="project" value="TreeGrafter"/>
</dbReference>
<dbReference type="Gene3D" id="1.10.238.10">
    <property type="entry name" value="EF-hand"/>
    <property type="match status" value="1"/>
</dbReference>
<dbReference type="Pfam" id="PF12763">
    <property type="entry name" value="EH"/>
    <property type="match status" value="1"/>
</dbReference>
<dbReference type="InterPro" id="IPR018247">
    <property type="entry name" value="EF_Hand_1_Ca_BS"/>
</dbReference>
<dbReference type="PROSITE" id="PS50031">
    <property type="entry name" value="EH"/>
    <property type="match status" value="1"/>
</dbReference>
<evidence type="ECO:0000256" key="1">
    <source>
        <dbReference type="ARBA" id="ARBA00022723"/>
    </source>
</evidence>